<reference evidence="3 4" key="1">
    <citation type="submission" date="2011-08" db="EMBL/GenBank/DDBJ databases">
        <title>The Genome Sequence of Oribacterium sp. ACB7.</title>
        <authorList>
            <consortium name="The Broad Institute Genome Sequencing Platform"/>
            <person name="Earl A."/>
            <person name="Ward D."/>
            <person name="Feldgarden M."/>
            <person name="Gevers D."/>
            <person name="Sizova M."/>
            <person name="Hazen A."/>
            <person name="Epstein S."/>
            <person name="Young S.K."/>
            <person name="Zeng Q."/>
            <person name="Gargeya S."/>
            <person name="Fitzgerald M."/>
            <person name="Haas B."/>
            <person name="Abouelleil A."/>
            <person name="Alvarado L."/>
            <person name="Arachchi H.M."/>
            <person name="Berlin A."/>
            <person name="Brown A."/>
            <person name="Chapman S.B."/>
            <person name="Chen Z."/>
            <person name="Dunbar C."/>
            <person name="Freedman E."/>
            <person name="Gearin G."/>
            <person name="Gellesch M."/>
            <person name="Goldberg J."/>
            <person name="Griggs A."/>
            <person name="Gujja S."/>
            <person name="Heiman D."/>
            <person name="Howarth C."/>
            <person name="Larson L."/>
            <person name="Lui A."/>
            <person name="MacDonald P.J.P."/>
            <person name="Montmayeur A."/>
            <person name="Murphy C."/>
            <person name="Neiman D."/>
            <person name="Pearson M."/>
            <person name="Priest M."/>
            <person name="Roberts A."/>
            <person name="Saif S."/>
            <person name="Shea T."/>
            <person name="Shenoy N."/>
            <person name="Sisk P."/>
            <person name="Stolte C."/>
            <person name="Sykes S."/>
            <person name="Wortman J."/>
            <person name="Nusbaum C."/>
            <person name="Birren B."/>
        </authorList>
    </citation>
    <scope>NUCLEOTIDE SEQUENCE [LARGE SCALE GENOMIC DNA]</scope>
    <source>
        <strain evidence="3 4">ACB7</strain>
    </source>
</reference>
<dbReference type="EMBL" id="AFZD01000003">
    <property type="protein sequence ID" value="EHL14325.1"/>
    <property type="molecule type" value="Genomic_DNA"/>
</dbReference>
<dbReference type="InterPro" id="IPR007074">
    <property type="entry name" value="LicD/FKTN/FKRP_NTP_transf"/>
</dbReference>
<keyword evidence="4" id="KW-1185">Reference proteome</keyword>
<feature type="domain" description="LicD/FKTN/FKRP nucleotidyltransferase" evidence="2">
    <location>
        <begin position="40"/>
        <end position="268"/>
    </location>
</feature>
<sequence>MNLAADFFYDEVRDGFYIPGMMKRAWGASMKILSEIDRICKKYDIHYFISAGTLLGAVREGNFIPWDDDLDVIMLRDDFKKFSRVVEGEIISELTFSFGQDGEKDKGYLAAISISEMEFRAEALRTFYEFPYPAIVDIFILDDLAKDEEVESRRKEVLKMLTIMIASVEQNGVGKECFQKEVQLIEELIPFHFTEEENFLPELYHAFHAFCQLYNGRGEEVAYLPYQLYHPKTKFPKKAFQGETQIAFCGYPFPAPVDYDTVLKVIYGNYRKRVKAGGEHNYPYFKKYEKQLHALLKEKWLFDYVFQEKDLERPRVENFREICRQFADSFVLGEQELEKAFSERKYDAVLSALPSLQERAVILGNAIEERKGEGTESVCLLEGFCESLFHLHSSLMAPQSSAMEESKMQLERLRALLQNLHAALEKEIKRQVIFLPHSAKHFASLRPLIDALREREDTEVKLMPIPYFDCLGDGSLSEMHYEGENFPKEYPITDYRSYNFAAELPDCIVMNSPYDAFNPVWSVDPFFYSEKLKQYTNKLVYIPWFVTDEIDSENPEDGKSFYNMRYYVTVPGIIHADYTIVQSEGMREAYLEKISRFLEGEEDLEENAGNADRIQRKEALLNRKDVLEQMEKKIIGAGSCLLGEKAGQGTKEVAEAFRKILEEL</sequence>
<evidence type="ECO:0000313" key="3">
    <source>
        <dbReference type="EMBL" id="EHL14325.1"/>
    </source>
</evidence>
<name>G9WRD8_9FIRM</name>
<dbReference type="RefSeq" id="WP_009537386.1">
    <property type="nucleotide sequence ID" value="NZ_JH414506.1"/>
</dbReference>
<dbReference type="PANTHER" id="PTHR43404:SF2">
    <property type="entry name" value="LIPOPOLYSACCHARIDE CHOLINEPHOSPHOTRANSFERASE LICD"/>
    <property type="match status" value="1"/>
</dbReference>
<comment type="caution">
    <text evidence="3">The sequence shown here is derived from an EMBL/GenBank/DDBJ whole genome shotgun (WGS) entry which is preliminary data.</text>
</comment>
<dbReference type="InterPro" id="IPR052942">
    <property type="entry name" value="LPS_cholinephosphotransferase"/>
</dbReference>
<dbReference type="PATRIC" id="fig|796944.3.peg.160"/>
<dbReference type="HOGENOM" id="CLU_027783_0_0_9"/>
<feature type="coiled-coil region" evidence="1">
    <location>
        <begin position="403"/>
        <end position="430"/>
    </location>
</feature>
<dbReference type="AlphaFoldDB" id="G9WRD8"/>
<proteinExistence type="predicted"/>
<dbReference type="Pfam" id="PF04991">
    <property type="entry name" value="LicD"/>
    <property type="match status" value="1"/>
</dbReference>
<keyword evidence="1" id="KW-0175">Coiled coil</keyword>
<evidence type="ECO:0000313" key="4">
    <source>
        <dbReference type="Proteomes" id="UP000003527"/>
    </source>
</evidence>
<gene>
    <name evidence="3" type="ORF">HMPREF9624_01654</name>
</gene>
<dbReference type="GO" id="GO:0009100">
    <property type="term" value="P:glycoprotein metabolic process"/>
    <property type="evidence" value="ECO:0007669"/>
    <property type="project" value="UniProtKB-ARBA"/>
</dbReference>
<organism evidence="3 4">
    <name type="scientific">Oribacterium asaccharolyticum ACB7</name>
    <dbReference type="NCBI Taxonomy" id="796944"/>
    <lineage>
        <taxon>Bacteria</taxon>
        <taxon>Bacillati</taxon>
        <taxon>Bacillota</taxon>
        <taxon>Clostridia</taxon>
        <taxon>Lachnospirales</taxon>
        <taxon>Lachnospiraceae</taxon>
        <taxon>Oribacterium</taxon>
    </lineage>
</organism>
<dbReference type="Proteomes" id="UP000003527">
    <property type="component" value="Unassembled WGS sequence"/>
</dbReference>
<dbReference type="PANTHER" id="PTHR43404">
    <property type="entry name" value="LIPOPOLYSACCHARIDE CHOLINEPHOSPHOTRANSFERASE LICD"/>
    <property type="match status" value="1"/>
</dbReference>
<protein>
    <recommendedName>
        <fullName evidence="2">LicD/FKTN/FKRP nucleotidyltransferase domain-containing protein</fullName>
    </recommendedName>
</protein>
<evidence type="ECO:0000259" key="2">
    <source>
        <dbReference type="Pfam" id="PF04991"/>
    </source>
</evidence>
<evidence type="ECO:0000256" key="1">
    <source>
        <dbReference type="SAM" id="Coils"/>
    </source>
</evidence>
<accession>G9WRD8</accession>